<dbReference type="AlphaFoldDB" id="A0A4C1ZYF8"/>
<sequence length="211" mass="24175">MTYAAGCWHTRTSLHIVRSALLRTQRPALRLLTKAYRTNNMVALPVLVGVLPAEYEMILARRVDSAHDNLTRAETDERGHVPRSGACPLYDYIRAEMLHGLEVLQTGPIYYAHLGVSWANFCRFREFARRTKVTYEEGRGLLGDDATGGRLAELLATGTRDGCLIRHQRHSTSCGREDADRDRTQVRYRVLDRGEEDTAFEKRRYCPYKCR</sequence>
<gene>
    <name evidence="1" type="ORF">EVAR_100265_1</name>
</gene>
<comment type="caution">
    <text evidence="1">The sequence shown here is derived from an EMBL/GenBank/DDBJ whole genome shotgun (WGS) entry which is preliminary data.</text>
</comment>
<evidence type="ECO:0000313" key="2">
    <source>
        <dbReference type="Proteomes" id="UP000299102"/>
    </source>
</evidence>
<keyword evidence="2" id="KW-1185">Reference proteome</keyword>
<reference evidence="1 2" key="1">
    <citation type="journal article" date="2019" name="Commun. Biol.">
        <title>The bagworm genome reveals a unique fibroin gene that provides high tensile strength.</title>
        <authorList>
            <person name="Kono N."/>
            <person name="Nakamura H."/>
            <person name="Ohtoshi R."/>
            <person name="Tomita M."/>
            <person name="Numata K."/>
            <person name="Arakawa K."/>
        </authorList>
    </citation>
    <scope>NUCLEOTIDE SEQUENCE [LARGE SCALE GENOMIC DNA]</scope>
</reference>
<organism evidence="1 2">
    <name type="scientific">Eumeta variegata</name>
    <name type="common">Bagworm moth</name>
    <name type="synonym">Eumeta japonica</name>
    <dbReference type="NCBI Taxonomy" id="151549"/>
    <lineage>
        <taxon>Eukaryota</taxon>
        <taxon>Metazoa</taxon>
        <taxon>Ecdysozoa</taxon>
        <taxon>Arthropoda</taxon>
        <taxon>Hexapoda</taxon>
        <taxon>Insecta</taxon>
        <taxon>Pterygota</taxon>
        <taxon>Neoptera</taxon>
        <taxon>Endopterygota</taxon>
        <taxon>Lepidoptera</taxon>
        <taxon>Glossata</taxon>
        <taxon>Ditrysia</taxon>
        <taxon>Tineoidea</taxon>
        <taxon>Psychidae</taxon>
        <taxon>Oiketicinae</taxon>
        <taxon>Eumeta</taxon>
    </lineage>
</organism>
<dbReference type="OrthoDB" id="7382669at2759"/>
<proteinExistence type="predicted"/>
<name>A0A4C1ZYF8_EUMVA</name>
<accession>A0A4C1ZYF8</accession>
<evidence type="ECO:0000313" key="1">
    <source>
        <dbReference type="EMBL" id="GBP91685.1"/>
    </source>
</evidence>
<dbReference type="Proteomes" id="UP000299102">
    <property type="component" value="Unassembled WGS sequence"/>
</dbReference>
<protein>
    <submittedName>
        <fullName evidence="1">Uncharacterized protein</fullName>
    </submittedName>
</protein>
<dbReference type="EMBL" id="BGZK01002196">
    <property type="protein sequence ID" value="GBP91685.1"/>
    <property type="molecule type" value="Genomic_DNA"/>
</dbReference>